<feature type="chain" id="PRO_5018213899" evidence="1">
    <location>
        <begin position="24"/>
        <end position="346"/>
    </location>
</feature>
<dbReference type="AlphaFoldDB" id="A0A3M9NFT0"/>
<evidence type="ECO:0000313" key="3">
    <source>
        <dbReference type="Proteomes" id="UP000267223"/>
    </source>
</evidence>
<evidence type="ECO:0000313" key="2">
    <source>
        <dbReference type="EMBL" id="RNI36644.1"/>
    </source>
</evidence>
<organism evidence="2 3">
    <name type="scientific">Hanamia caeni</name>
    <dbReference type="NCBI Taxonomy" id="2294116"/>
    <lineage>
        <taxon>Bacteria</taxon>
        <taxon>Pseudomonadati</taxon>
        <taxon>Bacteroidota</taxon>
        <taxon>Chitinophagia</taxon>
        <taxon>Chitinophagales</taxon>
        <taxon>Chitinophagaceae</taxon>
        <taxon>Hanamia</taxon>
    </lineage>
</organism>
<name>A0A3M9NFT0_9BACT</name>
<dbReference type="RefSeq" id="WP_123120562.1">
    <property type="nucleotide sequence ID" value="NZ_RJJR01000007.1"/>
</dbReference>
<gene>
    <name evidence="2" type="ORF">EFY79_09965</name>
</gene>
<dbReference type="Proteomes" id="UP000267223">
    <property type="component" value="Unassembled WGS sequence"/>
</dbReference>
<feature type="signal peptide" evidence="1">
    <location>
        <begin position="1"/>
        <end position="23"/>
    </location>
</feature>
<keyword evidence="1" id="KW-0732">Signal</keyword>
<dbReference type="OrthoDB" id="1186563at2"/>
<dbReference type="EMBL" id="RJJR01000007">
    <property type="protein sequence ID" value="RNI36644.1"/>
    <property type="molecule type" value="Genomic_DNA"/>
</dbReference>
<evidence type="ECO:0000256" key="1">
    <source>
        <dbReference type="SAM" id="SignalP"/>
    </source>
</evidence>
<dbReference type="NCBIfam" id="TIGR03519">
    <property type="entry name" value="T9SS_PorP_fam"/>
    <property type="match status" value="1"/>
</dbReference>
<accession>A0A3M9NFT0</accession>
<dbReference type="Pfam" id="PF11751">
    <property type="entry name" value="PorP_SprF"/>
    <property type="match status" value="1"/>
</dbReference>
<dbReference type="InterPro" id="IPR019861">
    <property type="entry name" value="PorP/SprF_Bacteroidetes"/>
</dbReference>
<comment type="caution">
    <text evidence="2">The sequence shown here is derived from an EMBL/GenBank/DDBJ whole genome shotgun (WGS) entry which is preliminary data.</text>
</comment>
<sequence length="346" mass="38323">MKTVILKSIFVLALFCVFQNKGAAQDLHFSQFFETLLLRNPALAGVFSGDVRLQGVFRSQWGSVTVPFQTTSLNGEYKLPVGNADDFLTLGGAILYDKAGTIGLNSTSVMPVLNYHKSLSEVRNTYLSAGFSAGIVQRKFDPSKMTTNNQYDGFGGSNSMPTGEEFGESNLLYFDGSAGLSFNTQVGSRPDNNLYFGVAYHHFNKSAKISFYNNSKVHIDPKWVYSAGLRTTVNDYAYITFYADYSTQGPNSEIIGGMLYSLKLDAYPDDPQYVISGGGFLRWNDAFIPVVKLDMNPFTFAVSYDVNVSALKTVSQARGGFELSLSYQRFLDRNNSTKNSIRCPRF</sequence>
<keyword evidence="3" id="KW-1185">Reference proteome</keyword>
<reference evidence="2 3" key="1">
    <citation type="submission" date="2018-11" db="EMBL/GenBank/DDBJ databases">
        <title>Draft genome sequence of Ferruginibacter sp. BO-59.</title>
        <authorList>
            <person name="Im W.T."/>
        </authorList>
    </citation>
    <scope>NUCLEOTIDE SEQUENCE [LARGE SCALE GENOMIC DNA]</scope>
    <source>
        <strain evidence="2 3">BO-59</strain>
    </source>
</reference>
<protein>
    <submittedName>
        <fullName evidence="2">Type IX secretion system membrane protein PorP/SprF</fullName>
    </submittedName>
</protein>
<proteinExistence type="predicted"/>